<dbReference type="OrthoDB" id="7458733at2759"/>
<evidence type="ECO:0000313" key="1">
    <source>
        <dbReference type="EMBL" id="CAD7088348.1"/>
    </source>
</evidence>
<organism evidence="1 2">
    <name type="scientific">Hermetia illucens</name>
    <name type="common">Black soldier fly</name>
    <dbReference type="NCBI Taxonomy" id="343691"/>
    <lineage>
        <taxon>Eukaryota</taxon>
        <taxon>Metazoa</taxon>
        <taxon>Ecdysozoa</taxon>
        <taxon>Arthropoda</taxon>
        <taxon>Hexapoda</taxon>
        <taxon>Insecta</taxon>
        <taxon>Pterygota</taxon>
        <taxon>Neoptera</taxon>
        <taxon>Endopterygota</taxon>
        <taxon>Diptera</taxon>
        <taxon>Brachycera</taxon>
        <taxon>Stratiomyomorpha</taxon>
        <taxon>Stratiomyidae</taxon>
        <taxon>Hermetiinae</taxon>
        <taxon>Hermetia</taxon>
    </lineage>
</organism>
<reference evidence="1 2" key="1">
    <citation type="submission" date="2020-11" db="EMBL/GenBank/DDBJ databases">
        <authorList>
            <person name="Wallbank WR R."/>
            <person name="Pardo Diaz C."/>
            <person name="Kozak K."/>
            <person name="Martin S."/>
            <person name="Jiggins C."/>
            <person name="Moest M."/>
            <person name="Warren A I."/>
            <person name="Generalovic N T."/>
            <person name="Byers J.R.P. K."/>
            <person name="Montejo-Kovacevich G."/>
            <person name="Yen C E."/>
        </authorList>
    </citation>
    <scope>NUCLEOTIDE SEQUENCE [LARGE SCALE GENOMIC DNA]</scope>
</reference>
<dbReference type="Proteomes" id="UP000594454">
    <property type="component" value="Chromosome 4"/>
</dbReference>
<dbReference type="AlphaFoldDB" id="A0A7R8UWJ3"/>
<protein>
    <submittedName>
        <fullName evidence="1">Uncharacterized protein</fullName>
    </submittedName>
</protein>
<dbReference type="InParanoid" id="A0A7R8UWJ3"/>
<sequence>MIFSQKFLERRSKQYEQPSKQTNRNIYKINLHRNPGRTYRGKENRVKNPDARKIPCPSPYSEITLPSIVATKEGKNTKIQGEGEQIKLRGFDRCMERTKKSSIRGDEPGLYKAVQGRKSLTTNSTGEITCITTNDCEKGYVPTVGRWGAEWPRLVPLQHSGGSYNYEQNGLTKPIIGADVKNIKQKHFTEQEGENAVASNVTSVEVPSLPINWWAGEDHYNFEAFDLINGVWPIGHPLSLPDWADHKPKPYVFENIWQYEDLNGLIEAKIHRLLEENKYDTVNVFLDFYKAFKKTRRLDLKSFFQFYDIPINRRHHMCVSFAMEIITRLVDAFPELAQHLYIVSCEEAVESVKRYIDYLNEVGMKSEEAGTELEHALVAMNFDINGRAGTMIIDPGYHVARAVTVMKDQHYPHTGWFTQCDEKHVKREYCYSFSPESQSYIEWSERETRGDKVKFQQSLIYVEHPYRTAVDVTVRRNLVYDFRSLLSTDAKGRVYAGIYFPITANVNDAQFTIFYDGPNDTSVKVKLLFSVFKNAIKIPDTVKSHVEQAAPQMKLEYEELLGLIKSLAEVVSDQGFISQVLAINEQIGEMSA</sequence>
<gene>
    <name evidence="1" type="ORF">HERILL_LOCUS10982</name>
</gene>
<keyword evidence="2" id="KW-1185">Reference proteome</keyword>
<dbReference type="EMBL" id="LR899012">
    <property type="protein sequence ID" value="CAD7088348.1"/>
    <property type="molecule type" value="Genomic_DNA"/>
</dbReference>
<dbReference type="FunCoup" id="A0A7R8UWJ3">
    <property type="interactions" value="7"/>
</dbReference>
<accession>A0A7R8UWJ3</accession>
<name>A0A7R8UWJ3_HERIL</name>
<evidence type="ECO:0000313" key="2">
    <source>
        <dbReference type="Proteomes" id="UP000594454"/>
    </source>
</evidence>
<proteinExistence type="predicted"/>